<accession>A0A3P7NDJ5</accession>
<reference evidence="2 3" key="1">
    <citation type="submission" date="2018-11" db="EMBL/GenBank/DDBJ databases">
        <authorList>
            <consortium name="Pathogen Informatics"/>
        </authorList>
    </citation>
    <scope>NUCLEOTIDE SEQUENCE [LARGE SCALE GENOMIC DNA]</scope>
</reference>
<dbReference type="Proteomes" id="UP000271889">
    <property type="component" value="Unassembled WGS sequence"/>
</dbReference>
<keyword evidence="1" id="KW-0812">Transmembrane</keyword>
<evidence type="ECO:0000256" key="1">
    <source>
        <dbReference type="SAM" id="Phobius"/>
    </source>
</evidence>
<evidence type="ECO:0000313" key="3">
    <source>
        <dbReference type="Proteomes" id="UP000271889"/>
    </source>
</evidence>
<dbReference type="AlphaFoldDB" id="A0A3P7NDJ5"/>
<name>A0A3P7NDJ5_CYLGO</name>
<organism evidence="2 3">
    <name type="scientific">Cylicostephanus goldi</name>
    <name type="common">Nematode worm</name>
    <dbReference type="NCBI Taxonomy" id="71465"/>
    <lineage>
        <taxon>Eukaryota</taxon>
        <taxon>Metazoa</taxon>
        <taxon>Ecdysozoa</taxon>
        <taxon>Nematoda</taxon>
        <taxon>Chromadorea</taxon>
        <taxon>Rhabditida</taxon>
        <taxon>Rhabditina</taxon>
        <taxon>Rhabditomorpha</taxon>
        <taxon>Strongyloidea</taxon>
        <taxon>Strongylidae</taxon>
        <taxon>Cylicostephanus</taxon>
    </lineage>
</organism>
<dbReference type="EMBL" id="UYRV01126182">
    <property type="protein sequence ID" value="VDN35143.1"/>
    <property type="molecule type" value="Genomic_DNA"/>
</dbReference>
<evidence type="ECO:0000313" key="2">
    <source>
        <dbReference type="EMBL" id="VDN35143.1"/>
    </source>
</evidence>
<gene>
    <name evidence="2" type="ORF">CGOC_LOCUS12847</name>
</gene>
<keyword evidence="3" id="KW-1185">Reference proteome</keyword>
<feature type="transmembrane region" description="Helical" evidence="1">
    <location>
        <begin position="28"/>
        <end position="50"/>
    </location>
</feature>
<keyword evidence="1" id="KW-0472">Membrane</keyword>
<proteinExistence type="predicted"/>
<keyword evidence="1" id="KW-1133">Transmembrane helix</keyword>
<sequence>MNSTIPPLMTDGMAPADDDLIELMQELLSVYLILGIIGFVGVLFNIPLMYTLL</sequence>
<protein>
    <submittedName>
        <fullName evidence="2">Uncharacterized protein</fullName>
    </submittedName>
</protein>
<feature type="non-terminal residue" evidence="2">
    <location>
        <position position="53"/>
    </location>
</feature>